<dbReference type="InterPro" id="IPR040198">
    <property type="entry name" value="Fido_containing"/>
</dbReference>
<accession>A0ABZ1YJU4</accession>
<dbReference type="SUPFAM" id="SSF140931">
    <property type="entry name" value="Fic-like"/>
    <property type="match status" value="1"/>
</dbReference>
<dbReference type="EMBL" id="CP109441">
    <property type="protein sequence ID" value="WUV42536.1"/>
    <property type="molecule type" value="Genomic_DNA"/>
</dbReference>
<gene>
    <name evidence="2" type="ORF">OG563_25090</name>
</gene>
<dbReference type="RefSeq" id="WP_327095825.1">
    <property type="nucleotide sequence ID" value="NZ_CP109149.1"/>
</dbReference>
<dbReference type="Gene3D" id="1.10.3290.10">
    <property type="entry name" value="Fido-like domain"/>
    <property type="match status" value="1"/>
</dbReference>
<dbReference type="PANTHER" id="PTHR13504:SF38">
    <property type="entry name" value="FIDO DOMAIN-CONTAINING PROTEIN"/>
    <property type="match status" value="1"/>
</dbReference>
<evidence type="ECO:0000313" key="3">
    <source>
        <dbReference type="Proteomes" id="UP001432062"/>
    </source>
</evidence>
<proteinExistence type="predicted"/>
<feature type="domain" description="Fido" evidence="1">
    <location>
        <begin position="140"/>
        <end position="296"/>
    </location>
</feature>
<dbReference type="Pfam" id="PF02661">
    <property type="entry name" value="Fic"/>
    <property type="match status" value="1"/>
</dbReference>
<name>A0ABZ1YJU4_9NOCA</name>
<evidence type="ECO:0000259" key="1">
    <source>
        <dbReference type="PROSITE" id="PS51459"/>
    </source>
</evidence>
<keyword evidence="3" id="KW-1185">Reference proteome</keyword>
<sequence>MDSVSLWPKVEWEEHEWVPTIPPELVSRRIRELHRGRYRSAVVPMIADRTITLPSSVLALADEASIEVARFDAELGMQLMPFGAILLRSESTSSSRIENLTSGAKAIALAELRATDQRNAVEIVGNVHAMQTAIDVEGELDESLILGMHAALMAGHSRDPAGQWRTQQVWIGGDNYGPHGADFVAPHHDHIPNAIADLMVFVRRDDIPILVHAAIAHAQFETIHPFTDGNGRTGRALLHSMLRAKELTRNVTVPIAAGLLSDVNAYFDALTAYRSGDAVPIVHQVASASFAAIINARQLVSEITEIRQRWSSAITARSQATAWQVADLAVRLPVFDAEAVARELAIPSSNALRAIEPLVQAGVVTEFTGMRKNRMWQAREILDALDAFAARAGRRNLG</sequence>
<evidence type="ECO:0000313" key="2">
    <source>
        <dbReference type="EMBL" id="WUV42536.1"/>
    </source>
</evidence>
<dbReference type="InterPro" id="IPR036597">
    <property type="entry name" value="Fido-like_dom_sf"/>
</dbReference>
<protein>
    <submittedName>
        <fullName evidence="2">Fic family protein</fullName>
    </submittedName>
</protein>
<dbReference type="Proteomes" id="UP001432062">
    <property type="component" value="Chromosome"/>
</dbReference>
<organism evidence="2 3">
    <name type="scientific">Nocardia vinacea</name>
    <dbReference type="NCBI Taxonomy" id="96468"/>
    <lineage>
        <taxon>Bacteria</taxon>
        <taxon>Bacillati</taxon>
        <taxon>Actinomycetota</taxon>
        <taxon>Actinomycetes</taxon>
        <taxon>Mycobacteriales</taxon>
        <taxon>Nocardiaceae</taxon>
        <taxon>Nocardia</taxon>
    </lineage>
</organism>
<dbReference type="InterPro" id="IPR003812">
    <property type="entry name" value="Fido"/>
</dbReference>
<reference evidence="2" key="1">
    <citation type="submission" date="2022-10" db="EMBL/GenBank/DDBJ databases">
        <title>The complete genomes of actinobacterial strains from the NBC collection.</title>
        <authorList>
            <person name="Joergensen T.S."/>
            <person name="Alvarez Arevalo M."/>
            <person name="Sterndorff E.B."/>
            <person name="Faurdal D."/>
            <person name="Vuksanovic O."/>
            <person name="Mourched A.-S."/>
            <person name="Charusanti P."/>
            <person name="Shaw S."/>
            <person name="Blin K."/>
            <person name="Weber T."/>
        </authorList>
    </citation>
    <scope>NUCLEOTIDE SEQUENCE</scope>
    <source>
        <strain evidence="2">NBC_01482</strain>
    </source>
</reference>
<dbReference type="PROSITE" id="PS51459">
    <property type="entry name" value="FIDO"/>
    <property type="match status" value="1"/>
</dbReference>
<dbReference type="PANTHER" id="PTHR13504">
    <property type="entry name" value="FIDO DOMAIN-CONTAINING PROTEIN DDB_G0283145"/>
    <property type="match status" value="1"/>
</dbReference>